<comment type="caution">
    <text evidence="4">The sequence shown here is derived from an EMBL/GenBank/DDBJ whole genome shotgun (WGS) entry which is preliminary data.</text>
</comment>
<dbReference type="EMBL" id="JAYKXP010000085">
    <property type="protein sequence ID" value="KAK7029023.1"/>
    <property type="molecule type" value="Genomic_DNA"/>
</dbReference>
<evidence type="ECO:0000313" key="5">
    <source>
        <dbReference type="Proteomes" id="UP001383192"/>
    </source>
</evidence>
<dbReference type="InterPro" id="IPR039327">
    <property type="entry name" value="CON7-like"/>
</dbReference>
<accession>A0AAW0BRX7</accession>
<keyword evidence="1" id="KW-0863">Zinc-finger</keyword>
<feature type="region of interest" description="Disordered" evidence="2">
    <location>
        <begin position="434"/>
        <end position="458"/>
    </location>
</feature>
<dbReference type="InterPro" id="IPR013087">
    <property type="entry name" value="Znf_C2H2_type"/>
</dbReference>
<dbReference type="PROSITE" id="PS00028">
    <property type="entry name" value="ZINC_FINGER_C2H2_1"/>
    <property type="match status" value="1"/>
</dbReference>
<name>A0AAW0BRX7_9AGAR</name>
<dbReference type="PROSITE" id="PS50157">
    <property type="entry name" value="ZINC_FINGER_C2H2_2"/>
    <property type="match status" value="1"/>
</dbReference>
<dbReference type="PANTHER" id="PTHR36167:SF3">
    <property type="entry name" value="C2H2 FINGER DOMAIN TRANSCRIPTION FACTOR (EUROFUNG)-RELATED"/>
    <property type="match status" value="1"/>
</dbReference>
<reference evidence="4 5" key="1">
    <citation type="submission" date="2024-01" db="EMBL/GenBank/DDBJ databases">
        <title>A draft genome for a cacao thread blight-causing isolate of Paramarasmius palmivorus.</title>
        <authorList>
            <person name="Baruah I.K."/>
            <person name="Bukari Y."/>
            <person name="Amoako-Attah I."/>
            <person name="Meinhardt L.W."/>
            <person name="Bailey B.A."/>
            <person name="Cohen S.P."/>
        </authorList>
    </citation>
    <scope>NUCLEOTIDE SEQUENCE [LARGE SCALE GENOMIC DNA]</scope>
    <source>
        <strain evidence="4 5">GH-12</strain>
    </source>
</reference>
<dbReference type="PANTHER" id="PTHR36167">
    <property type="entry name" value="C2H2 FINGER DOMAIN TRANSCRIPTION FACTOR (EUROFUNG)-RELATED"/>
    <property type="match status" value="1"/>
</dbReference>
<sequence>MAPHWNFRKPRLPANAAVGRIEEYDPKAATLQRYQRNLKRHILAGKIMTFNPQHKQWERPYFQASERRSGKILIRADQIAILTSKPVLCPHALNPLRHTRDCTMTIQPNFSGTPSLYLQVCNGSHDCPFRIPIPGSVDELAYVYGSYGFFSLGKSLDRATHNAGECEALESSYTRGDFRYGTRLHPAHDSSTPPLLLAWDLAVNPNGQNLANQHQHFVGTATGFTIRNLHSTRGISLRVWELLRRSAVSCSVCLCMYSMDGYQDHLDQKGICRNWFSPRLATPLIQKTDNITPDMVWDVVDEQNAASEEWWDKTAPTRAALLEWNSRIGINKDVWAVVSTMGVLCRECSRIRPSTQLQFYVYRIRFSVIWQVVLLDPDPFRQELRRTRPSFNLGAFLRTCSQGGLLGPKMVHATPFLGSPIVDHFHENVFNLDSPASSSSSSPIPHTSPDDSESALNDFSPHSSHFLPMYDLSEDIRHSSILSLSDPPSSPTLFTGFVPIAGTTDLSPPAHTFPYGLLPAGPPVDTFSDLRVGIFPFGAEPSGTDKELHGVDEHSLANFLQPSSTTGESLDDDSIPSSNDSLVHSVSIHTSPQQPTSDFELFSATSVTEQHPNHGDLELLAAAGIHGHVSSKTIGSMAHAEGNLTPSYDVSLDSSNRAWSFVRSQQNRRRPDEVDRKYKCNWSHCKKSYGSLNHLNTHVLRQKHGPKRSPDGASSFIKLVYGLMTNF</sequence>
<proteinExistence type="predicted"/>
<evidence type="ECO:0000313" key="4">
    <source>
        <dbReference type="EMBL" id="KAK7029023.1"/>
    </source>
</evidence>
<evidence type="ECO:0000256" key="1">
    <source>
        <dbReference type="PROSITE-ProRule" id="PRU00042"/>
    </source>
</evidence>
<keyword evidence="1" id="KW-0479">Metal-binding</keyword>
<feature type="domain" description="C2H2-type" evidence="3">
    <location>
        <begin position="678"/>
        <end position="709"/>
    </location>
</feature>
<dbReference type="GO" id="GO:0008270">
    <property type="term" value="F:zinc ion binding"/>
    <property type="evidence" value="ECO:0007669"/>
    <property type="project" value="UniProtKB-KW"/>
</dbReference>
<keyword evidence="1" id="KW-0862">Zinc</keyword>
<dbReference type="AlphaFoldDB" id="A0AAW0BRX7"/>
<protein>
    <recommendedName>
        <fullName evidence="3">C2H2-type domain-containing protein</fullName>
    </recommendedName>
</protein>
<evidence type="ECO:0000256" key="2">
    <source>
        <dbReference type="SAM" id="MobiDB-lite"/>
    </source>
</evidence>
<organism evidence="4 5">
    <name type="scientific">Paramarasmius palmivorus</name>
    <dbReference type="NCBI Taxonomy" id="297713"/>
    <lineage>
        <taxon>Eukaryota</taxon>
        <taxon>Fungi</taxon>
        <taxon>Dikarya</taxon>
        <taxon>Basidiomycota</taxon>
        <taxon>Agaricomycotina</taxon>
        <taxon>Agaricomycetes</taxon>
        <taxon>Agaricomycetidae</taxon>
        <taxon>Agaricales</taxon>
        <taxon>Marasmiineae</taxon>
        <taxon>Marasmiaceae</taxon>
        <taxon>Paramarasmius</taxon>
    </lineage>
</organism>
<dbReference type="Proteomes" id="UP001383192">
    <property type="component" value="Unassembled WGS sequence"/>
</dbReference>
<evidence type="ECO:0000259" key="3">
    <source>
        <dbReference type="PROSITE" id="PS50157"/>
    </source>
</evidence>
<gene>
    <name evidence="4" type="ORF">VNI00_014733</name>
</gene>
<feature type="compositionally biased region" description="Low complexity" evidence="2">
    <location>
        <begin position="434"/>
        <end position="447"/>
    </location>
</feature>
<keyword evidence="5" id="KW-1185">Reference proteome</keyword>
<feature type="region of interest" description="Disordered" evidence="2">
    <location>
        <begin position="561"/>
        <end position="581"/>
    </location>
</feature>
<dbReference type="GO" id="GO:0006355">
    <property type="term" value="P:regulation of DNA-templated transcription"/>
    <property type="evidence" value="ECO:0007669"/>
    <property type="project" value="InterPro"/>
</dbReference>